<organism evidence="2 3">
    <name type="scientific">Chlorocebus sabaeus</name>
    <name type="common">Green monkey</name>
    <name type="synonym">Simia sabaea</name>
    <dbReference type="NCBI Taxonomy" id="60711"/>
    <lineage>
        <taxon>Eukaryota</taxon>
        <taxon>Metazoa</taxon>
        <taxon>Chordata</taxon>
        <taxon>Craniata</taxon>
        <taxon>Vertebrata</taxon>
        <taxon>Euteleostomi</taxon>
        <taxon>Mammalia</taxon>
        <taxon>Eutheria</taxon>
        <taxon>Euarchontoglires</taxon>
        <taxon>Primates</taxon>
        <taxon>Haplorrhini</taxon>
        <taxon>Catarrhini</taxon>
        <taxon>Cercopithecidae</taxon>
        <taxon>Cercopithecinae</taxon>
        <taxon>Chlorocebus</taxon>
    </lineage>
</organism>
<accession>A0A0D9S2G6</accession>
<sequence length="64" mass="7202">MSFHNSQSWPQARQALSSSEGQGWRGSSTCLKNCSQRSKFRVSMKTNTLARVNRATEDRSDNHG</sequence>
<evidence type="ECO:0000313" key="3">
    <source>
        <dbReference type="Proteomes" id="UP000029965"/>
    </source>
</evidence>
<dbReference type="Bgee" id="ENSCSAG00000002985">
    <property type="expression patterns" value="Expressed in liver and 6 other cell types or tissues"/>
</dbReference>
<feature type="region of interest" description="Disordered" evidence="1">
    <location>
        <begin position="45"/>
        <end position="64"/>
    </location>
</feature>
<protein>
    <submittedName>
        <fullName evidence="2">Uncharacterized protein</fullName>
    </submittedName>
</protein>
<evidence type="ECO:0000256" key="1">
    <source>
        <dbReference type="SAM" id="MobiDB-lite"/>
    </source>
</evidence>
<feature type="region of interest" description="Disordered" evidence="1">
    <location>
        <begin position="1"/>
        <end position="30"/>
    </location>
</feature>
<reference evidence="2" key="2">
    <citation type="submission" date="2025-08" db="UniProtKB">
        <authorList>
            <consortium name="Ensembl"/>
        </authorList>
    </citation>
    <scope>IDENTIFICATION</scope>
</reference>
<dbReference type="Ensembl" id="ENSCSAT00000001012.1">
    <property type="protein sequence ID" value="ENSCSAP00000015055.1"/>
    <property type="gene ID" value="ENSCSAG00000002985.1"/>
</dbReference>
<name>A0A0D9S2G6_CHLSB</name>
<reference evidence="2 3" key="1">
    <citation type="submission" date="2014-03" db="EMBL/GenBank/DDBJ databases">
        <authorList>
            <person name="Warren W."/>
            <person name="Wilson R.K."/>
        </authorList>
    </citation>
    <scope>NUCLEOTIDE SEQUENCE</scope>
</reference>
<dbReference type="AlphaFoldDB" id="A0A0D9S2G6"/>
<proteinExistence type="predicted"/>
<reference evidence="2" key="3">
    <citation type="submission" date="2025-09" db="UniProtKB">
        <authorList>
            <consortium name="Ensembl"/>
        </authorList>
    </citation>
    <scope>IDENTIFICATION</scope>
</reference>
<keyword evidence="3" id="KW-1185">Reference proteome</keyword>
<evidence type="ECO:0000313" key="2">
    <source>
        <dbReference type="Ensembl" id="ENSCSAP00000015055.1"/>
    </source>
</evidence>
<dbReference type="EMBL" id="AQIB01017971">
    <property type="status" value="NOT_ANNOTATED_CDS"/>
    <property type="molecule type" value="Genomic_DNA"/>
</dbReference>
<dbReference type="Proteomes" id="UP000029965">
    <property type="component" value="Chromosome 7"/>
</dbReference>
<feature type="compositionally biased region" description="Basic and acidic residues" evidence="1">
    <location>
        <begin position="54"/>
        <end position="64"/>
    </location>
</feature>